<feature type="non-terminal residue" evidence="2">
    <location>
        <position position="22"/>
    </location>
</feature>
<protein>
    <submittedName>
        <fullName evidence="2">Uncharacterized protein</fullName>
    </submittedName>
</protein>
<sequence>MEHASTGSPARVHDLDSTNGQV</sequence>
<organism evidence="2 3">
    <name type="scientific">Rotaria magnacalcarata</name>
    <dbReference type="NCBI Taxonomy" id="392030"/>
    <lineage>
        <taxon>Eukaryota</taxon>
        <taxon>Metazoa</taxon>
        <taxon>Spiralia</taxon>
        <taxon>Gnathifera</taxon>
        <taxon>Rotifera</taxon>
        <taxon>Eurotatoria</taxon>
        <taxon>Bdelloidea</taxon>
        <taxon>Philodinida</taxon>
        <taxon>Philodinidae</taxon>
        <taxon>Rotaria</taxon>
    </lineage>
</organism>
<name>A0A8S3D0E3_9BILA</name>
<dbReference type="EMBL" id="CAJOBJ010195663">
    <property type="protein sequence ID" value="CAF4967858.1"/>
    <property type="molecule type" value="Genomic_DNA"/>
</dbReference>
<evidence type="ECO:0000313" key="3">
    <source>
        <dbReference type="Proteomes" id="UP000681720"/>
    </source>
</evidence>
<proteinExistence type="predicted"/>
<evidence type="ECO:0000313" key="2">
    <source>
        <dbReference type="EMBL" id="CAF4967858.1"/>
    </source>
</evidence>
<gene>
    <name evidence="2" type="ORF">GIL414_LOCUS55243</name>
</gene>
<reference evidence="2" key="1">
    <citation type="submission" date="2021-02" db="EMBL/GenBank/DDBJ databases">
        <authorList>
            <person name="Nowell W R."/>
        </authorList>
    </citation>
    <scope>NUCLEOTIDE SEQUENCE</scope>
</reference>
<evidence type="ECO:0000256" key="1">
    <source>
        <dbReference type="SAM" id="MobiDB-lite"/>
    </source>
</evidence>
<comment type="caution">
    <text evidence="2">The sequence shown here is derived from an EMBL/GenBank/DDBJ whole genome shotgun (WGS) entry which is preliminary data.</text>
</comment>
<accession>A0A8S3D0E3</accession>
<feature type="region of interest" description="Disordered" evidence="1">
    <location>
        <begin position="1"/>
        <end position="22"/>
    </location>
</feature>
<dbReference type="AlphaFoldDB" id="A0A8S3D0E3"/>
<dbReference type="Proteomes" id="UP000681720">
    <property type="component" value="Unassembled WGS sequence"/>
</dbReference>